<proteinExistence type="predicted"/>
<gene>
    <name evidence="1" type="ORF">SAMN05661091_2987</name>
</gene>
<dbReference type="AlphaFoldDB" id="A0A1X7HGT6"/>
<sequence length="66" mass="7583">MAYFQHVARDASPKGYGRLRSITIRLVITNCSGEVYFTDIMLQVVTIATGWVGHVYEIQWMLDGRF</sequence>
<dbReference type="Proteomes" id="UP000192940">
    <property type="component" value="Chromosome I"/>
</dbReference>
<evidence type="ECO:0000313" key="1">
    <source>
        <dbReference type="EMBL" id="SMF85397.1"/>
    </source>
</evidence>
<keyword evidence="2" id="KW-1185">Reference proteome</keyword>
<evidence type="ECO:0000313" key="2">
    <source>
        <dbReference type="Proteomes" id="UP000192940"/>
    </source>
</evidence>
<dbReference type="EMBL" id="LT840184">
    <property type="protein sequence ID" value="SMF85397.1"/>
    <property type="molecule type" value="Genomic_DNA"/>
</dbReference>
<name>A0A1X7HGT6_9BACL</name>
<accession>A0A1X7HGT6</accession>
<protein>
    <submittedName>
        <fullName evidence="1">Uncharacterized protein</fullName>
    </submittedName>
</protein>
<reference evidence="2" key="1">
    <citation type="submission" date="2017-04" db="EMBL/GenBank/DDBJ databases">
        <authorList>
            <person name="Varghese N."/>
            <person name="Submissions S."/>
        </authorList>
    </citation>
    <scope>NUCLEOTIDE SEQUENCE [LARGE SCALE GENOMIC DNA]</scope>
    <source>
        <strain evidence="2">N3/975</strain>
    </source>
</reference>
<organism evidence="1 2">
    <name type="scientific">Paenibacillus uliginis N3/975</name>
    <dbReference type="NCBI Taxonomy" id="1313296"/>
    <lineage>
        <taxon>Bacteria</taxon>
        <taxon>Bacillati</taxon>
        <taxon>Bacillota</taxon>
        <taxon>Bacilli</taxon>
        <taxon>Bacillales</taxon>
        <taxon>Paenibacillaceae</taxon>
        <taxon>Paenibacillus</taxon>
    </lineage>
</organism>